<evidence type="ECO:0000256" key="4">
    <source>
        <dbReference type="ARBA" id="ARBA00022737"/>
    </source>
</evidence>
<dbReference type="PANTHER" id="PTHR19229:SF250">
    <property type="entry name" value="ABC TRANSPORTER DOMAIN-CONTAINING PROTEIN-RELATED"/>
    <property type="match status" value="1"/>
</dbReference>
<feature type="transmembrane region" description="Helical" evidence="9">
    <location>
        <begin position="920"/>
        <end position="939"/>
    </location>
</feature>
<dbReference type="Pfam" id="PF00005">
    <property type="entry name" value="ABC_tran"/>
    <property type="match status" value="2"/>
</dbReference>
<dbReference type="Gene3D" id="3.40.50.300">
    <property type="entry name" value="P-loop containing nucleotide triphosphate hydrolases"/>
    <property type="match status" value="2"/>
</dbReference>
<evidence type="ECO:0000256" key="6">
    <source>
        <dbReference type="ARBA" id="ARBA00022840"/>
    </source>
</evidence>
<keyword evidence="5" id="KW-0547">Nucleotide-binding</keyword>
<keyword evidence="6 12" id="KW-0067">ATP-binding</keyword>
<dbReference type="PANTHER" id="PTHR19229">
    <property type="entry name" value="ATP-BINDING CASSETTE TRANSPORTER SUBFAMILY A ABCA"/>
    <property type="match status" value="1"/>
</dbReference>
<dbReference type="InterPro" id="IPR003439">
    <property type="entry name" value="ABC_transporter-like_ATP-bd"/>
</dbReference>
<feature type="transmembrane region" description="Helical" evidence="9">
    <location>
        <begin position="310"/>
        <end position="337"/>
    </location>
</feature>
<protein>
    <submittedName>
        <fullName evidence="12">ATP-binding cassette sub-family A member 3</fullName>
    </submittedName>
</protein>
<evidence type="ECO:0000256" key="7">
    <source>
        <dbReference type="ARBA" id="ARBA00022989"/>
    </source>
</evidence>
<keyword evidence="8 9" id="KW-0472">Membrane</keyword>
<feature type="transmembrane region" description="Helical" evidence="9">
    <location>
        <begin position="1171"/>
        <end position="1191"/>
    </location>
</feature>
<keyword evidence="2" id="KW-0813">Transport</keyword>
<feature type="transmembrane region" description="Helical" evidence="9">
    <location>
        <begin position="1089"/>
        <end position="1113"/>
    </location>
</feature>
<feature type="domain" description="ABC transporter" evidence="10">
    <location>
        <begin position="544"/>
        <end position="773"/>
    </location>
</feature>
<feature type="transmembrane region" description="Helical" evidence="9">
    <location>
        <begin position="39"/>
        <end position="60"/>
    </location>
</feature>
<dbReference type="InterPro" id="IPR017871">
    <property type="entry name" value="ABC_transporter-like_CS"/>
</dbReference>
<accession>A0A6J2TGX0</accession>
<proteinExistence type="predicted"/>
<evidence type="ECO:0000259" key="10">
    <source>
        <dbReference type="PROSITE" id="PS50893"/>
    </source>
</evidence>
<keyword evidence="7 9" id="KW-1133">Transmembrane helix</keyword>
<dbReference type="InterPro" id="IPR026082">
    <property type="entry name" value="ABCA"/>
</dbReference>
<dbReference type="Pfam" id="PF23321">
    <property type="entry name" value="R1_ABCA1"/>
    <property type="match status" value="1"/>
</dbReference>
<dbReference type="SUPFAM" id="SSF52540">
    <property type="entry name" value="P-loop containing nucleoside triphosphate hydrolases"/>
    <property type="match status" value="2"/>
</dbReference>
<comment type="subcellular location">
    <subcellularLocation>
        <location evidence="1">Membrane</location>
        <topology evidence="1">Multi-pass membrane protein</topology>
    </subcellularLocation>
</comment>
<dbReference type="FunFam" id="3.40.50.300:FF:000327">
    <property type="entry name" value="ATP-binding cassette sub-family A member 3"/>
    <property type="match status" value="1"/>
</dbReference>
<dbReference type="GeneID" id="115623907"/>
<dbReference type="InterPro" id="IPR056264">
    <property type="entry name" value="R2_ABCA1-4-like"/>
</dbReference>
<evidence type="ECO:0000313" key="12">
    <source>
        <dbReference type="RefSeq" id="XP_030374323.1"/>
    </source>
</evidence>
<dbReference type="RefSeq" id="XP_030374323.1">
    <property type="nucleotide sequence ID" value="XM_030518463.1"/>
</dbReference>
<evidence type="ECO:0000256" key="8">
    <source>
        <dbReference type="ARBA" id="ARBA00023136"/>
    </source>
</evidence>
<dbReference type="InterPro" id="IPR013525">
    <property type="entry name" value="ABC2_TM"/>
</dbReference>
<dbReference type="GO" id="GO:0016887">
    <property type="term" value="F:ATP hydrolysis activity"/>
    <property type="evidence" value="ECO:0007669"/>
    <property type="project" value="InterPro"/>
</dbReference>
<dbReference type="GO" id="GO:0016020">
    <property type="term" value="C:membrane"/>
    <property type="evidence" value="ECO:0007669"/>
    <property type="project" value="UniProtKB-SubCell"/>
</dbReference>
<evidence type="ECO:0000256" key="9">
    <source>
        <dbReference type="SAM" id="Phobius"/>
    </source>
</evidence>
<evidence type="ECO:0000313" key="11">
    <source>
        <dbReference type="Proteomes" id="UP000504634"/>
    </source>
</evidence>
<feature type="domain" description="ABC transporter" evidence="10">
    <location>
        <begin position="1382"/>
        <end position="1612"/>
    </location>
</feature>
<feature type="transmembrane region" description="Helical" evidence="9">
    <location>
        <begin position="410"/>
        <end position="434"/>
    </location>
</feature>
<feature type="transmembrane region" description="Helical" evidence="9">
    <location>
        <begin position="270"/>
        <end position="290"/>
    </location>
</feature>
<feature type="transmembrane region" description="Helical" evidence="9">
    <location>
        <begin position="383"/>
        <end position="404"/>
    </location>
</feature>
<keyword evidence="11" id="KW-1185">Reference proteome</keyword>
<dbReference type="Proteomes" id="UP000504634">
    <property type="component" value="Unplaced"/>
</dbReference>
<name>A0A6J2TGX0_DROLE</name>
<evidence type="ECO:0000256" key="1">
    <source>
        <dbReference type="ARBA" id="ARBA00004141"/>
    </source>
</evidence>
<dbReference type="SMART" id="SM00382">
    <property type="entry name" value="AAA"/>
    <property type="match status" value="2"/>
</dbReference>
<feature type="transmembrane region" description="Helical" evidence="9">
    <location>
        <begin position="455"/>
        <end position="474"/>
    </location>
</feature>
<feature type="transmembrane region" description="Helical" evidence="9">
    <location>
        <begin position="357"/>
        <end position="376"/>
    </location>
</feature>
<dbReference type="GO" id="GO:0140359">
    <property type="term" value="F:ABC-type transporter activity"/>
    <property type="evidence" value="ECO:0007669"/>
    <property type="project" value="InterPro"/>
</dbReference>
<dbReference type="GO" id="GO:0005524">
    <property type="term" value="F:ATP binding"/>
    <property type="evidence" value="ECO:0007669"/>
    <property type="project" value="UniProtKB-KW"/>
</dbReference>
<keyword evidence="4" id="KW-0677">Repeat</keyword>
<dbReference type="InterPro" id="IPR003593">
    <property type="entry name" value="AAA+_ATPase"/>
</dbReference>
<dbReference type="CDD" id="cd03263">
    <property type="entry name" value="ABC_subfamily_A"/>
    <property type="match status" value="2"/>
</dbReference>
<evidence type="ECO:0000256" key="2">
    <source>
        <dbReference type="ARBA" id="ARBA00022448"/>
    </source>
</evidence>
<gene>
    <name evidence="12" type="primary">LOC115623907</name>
</gene>
<feature type="transmembrane region" description="Helical" evidence="9">
    <location>
        <begin position="1133"/>
        <end position="1159"/>
    </location>
</feature>
<evidence type="ECO:0000256" key="3">
    <source>
        <dbReference type="ARBA" id="ARBA00022692"/>
    </source>
</evidence>
<dbReference type="InterPro" id="IPR027417">
    <property type="entry name" value="P-loop_NTPase"/>
</dbReference>
<dbReference type="GO" id="GO:0005319">
    <property type="term" value="F:lipid transporter activity"/>
    <property type="evidence" value="ECO:0007669"/>
    <property type="project" value="TreeGrafter"/>
</dbReference>
<evidence type="ECO:0000256" key="5">
    <source>
        <dbReference type="ARBA" id="ARBA00022741"/>
    </source>
</evidence>
<dbReference type="FunFam" id="3.40.50.300:FF:000298">
    <property type="entry name" value="ATP-binding cassette sub-family A member 12"/>
    <property type="match status" value="1"/>
</dbReference>
<reference evidence="12" key="1">
    <citation type="submission" date="2025-08" db="UniProtKB">
        <authorList>
            <consortium name="RefSeq"/>
        </authorList>
    </citation>
    <scope>IDENTIFICATION</scope>
    <source>
        <strain evidence="12">11010-0011.00</strain>
        <tissue evidence="12">Whole body</tissue>
    </source>
</reference>
<sequence>MCADRSTSDEQSDGISNWKKLKLLLWKNWILQWNQKLQFILALLLPVFFLLLIILLRALVKTSAQPETRYPALSIDDLNLFHSSVILGNRIVHENGTLNYPKQVLCYTPDSTVNRAIVIKTVVQLRLFGWRAYDTSQHMEYDLVKHNYFVGVVFQPAKESDMIKGFPLIFNYSLRFPSELRTVRSPIIDNWHTNSLFPGYDHIGPRNRNASDGGVPVGYLAEGFIPVQHALTMSWLQMAGAKDYLPKVMLRRFPYNPYIYDPLLSGLQQLLPFMLLLSFIYPCSFVAKYVTSEKELQLKEIMKLLGLHNWLHWVAWFVKSYILLMIVVIMLVCLLLGKFYASVAVLTYTNWMPLLLFLHSYVVASICFCFMLAVFFTKASTAAAVTGILWFLTYIPYSFSYYYYERMSLSAKLILCVLFSNTALGFGIHVIMSWEGTGEGAQWENVIKRVSPDDTLALFDVILMLTVAGLWYMAVCLYVEQIFPGKYGVPQPWYYPVSKKFWFSLLGPSSVIGNEAQLTNNSRSSHSQAANVISDHGENLRVGIQLCNLEKRYRKHVALHNLTLNIYRDEITVLLGHNGAGKTTTILMLTGIIPPSSGTAMINGWDLRTQLESVRRSLGFCPQHNILFDDMSVRNHIVFFSSLKGIHGEELQREVYKYVQIMQLEDKMHVAAAKLSGGMKRKLSLCCALCGNTKTVLCDEPSSGLDAAARRCLWDLLRAEKAGRTVLLTTHYMDEADVLGDRIVILSNGQLQCYGTPFYLKKRFGDGYRLICIKQRECIAKKITSLLDKYMPGIALESELGTELAYRLPSSHLHRYADILSELEEQGESLHIDGYGLSMASMEEVFMRAGIEQQRNVGGADEVVLQNSSLFMMNYYKLSLADKKNVIFDSSMCESHFGALCLLRWEALFSKKCLITKRNIWVLIIQLAIPIIFMVLTILNSRGGRIYYMLPPMYISLRQYPRSFVVLEDQSGEKTGSLADTYTDYVVSQGATLLNTSGMGFENYILKASEEQRARVDAKYLAGVTIEEGNITVWFNNKPFHTAPLALNLLHNALARQVLGPESGTGVTNDPLPYSNDTLTMRLNKGQRLGAEIAINLCLCMCFVTAFFVIPIINERTTRAKLLQYLTGVEVFVYWITHLIWDYAIFFATALLAMITIAAFREIGYSSFLDLGRYLVLLLVFGCAALPLSYVLSNCFTDGATGFTRIGIMCILTGAGLFALVVALSFEKFQLKYLADIVVWYFRVFPHFCLANGLHHIHIGFNIRRGCSIPAIKKLPQSEICRNIPVCCNIPGYFAWRTPGILPELVYLIATAICLFALLLFIDSRKCSQLYELLIKCYDCLHCRKSNREEGGEFLKQEDEDVQMERSKIARLVSQQRISLPLVVDGISKRYGRHIAVRNLSFRVEPAECFGLLGINGAGKTSTFKMLTGDVKISKGVAYVDGINLRTHMHKVYHRIGYCPQFDALLEDLSGRETLRIFCMLRGVQRRHIKTMSDGLATAFGFIQHMDKPVRCYSGGNKRKLSAALALIGNPSVLYLDEPSSGMDPAARRRLWNMLAYVRELGKSIVLTSHSMDECEALCTRIAIMVDGEIKCMGSTQYLRNKFSKGFILKIKIKSSSSILQQDPDSTETNNDRSDSVDEINIANANTNNDRIKKFINQNIADALLQEEHQNVLTFFIPTQSIRLSKLFQLIENNNKELNIEDYIITQSTLEEIFLEFATLKKK</sequence>
<dbReference type="OrthoDB" id="6512918at2759"/>
<organism evidence="11 12">
    <name type="scientific">Drosophila lebanonensis</name>
    <name type="common">Fruit fly</name>
    <name type="synonym">Scaptodrosophila lebanonensis</name>
    <dbReference type="NCBI Taxonomy" id="7225"/>
    <lineage>
        <taxon>Eukaryota</taxon>
        <taxon>Metazoa</taxon>
        <taxon>Ecdysozoa</taxon>
        <taxon>Arthropoda</taxon>
        <taxon>Hexapoda</taxon>
        <taxon>Insecta</taxon>
        <taxon>Pterygota</taxon>
        <taxon>Neoptera</taxon>
        <taxon>Endopterygota</taxon>
        <taxon>Diptera</taxon>
        <taxon>Brachycera</taxon>
        <taxon>Muscomorpha</taxon>
        <taxon>Ephydroidea</taxon>
        <taxon>Drosophilidae</taxon>
        <taxon>Scaptodrosophila</taxon>
    </lineage>
</organism>
<dbReference type="PROSITE" id="PS50893">
    <property type="entry name" value="ABC_TRANSPORTER_2"/>
    <property type="match status" value="2"/>
</dbReference>
<dbReference type="PROSITE" id="PS00211">
    <property type="entry name" value="ABC_TRANSPORTER_1"/>
    <property type="match status" value="1"/>
</dbReference>
<feature type="transmembrane region" description="Helical" evidence="9">
    <location>
        <begin position="1203"/>
        <end position="1226"/>
    </location>
</feature>
<feature type="transmembrane region" description="Helical" evidence="9">
    <location>
        <begin position="1305"/>
        <end position="1322"/>
    </location>
</feature>
<dbReference type="Pfam" id="PF12698">
    <property type="entry name" value="ABC2_membrane_3"/>
    <property type="match status" value="2"/>
</dbReference>
<keyword evidence="3 9" id="KW-0812">Transmembrane</keyword>